<dbReference type="PANTHER" id="PTHR10353">
    <property type="entry name" value="GLYCOSYL HYDROLASE"/>
    <property type="match status" value="1"/>
</dbReference>
<evidence type="ECO:0000256" key="3">
    <source>
        <dbReference type="ARBA" id="ARBA00023295"/>
    </source>
</evidence>
<dbReference type="PROSITE" id="PS00653">
    <property type="entry name" value="GLYCOSYL_HYDROL_F1_2"/>
    <property type="match status" value="1"/>
</dbReference>
<reference evidence="6" key="1">
    <citation type="submission" date="2019-12" db="EMBL/GenBank/DDBJ databases">
        <title>Complete genome of Terracaulis silvestris 0127_4.</title>
        <authorList>
            <person name="Vieira S."/>
            <person name="Riedel T."/>
            <person name="Sproer C."/>
            <person name="Pascual J."/>
            <person name="Boedeker C."/>
            <person name="Overmann J."/>
        </authorList>
    </citation>
    <scope>NUCLEOTIDE SEQUENCE [LARGE SCALE GENOMIC DNA]</scope>
    <source>
        <strain evidence="6">0127_4</strain>
    </source>
</reference>
<evidence type="ECO:0000256" key="1">
    <source>
        <dbReference type="ARBA" id="ARBA00010838"/>
    </source>
</evidence>
<dbReference type="EC" id="3.2.1.21" evidence="5"/>
<dbReference type="AlphaFoldDB" id="A0A6I6MSS5"/>
<dbReference type="GO" id="GO:0008422">
    <property type="term" value="F:beta-glucosidase activity"/>
    <property type="evidence" value="ECO:0007669"/>
    <property type="project" value="UniProtKB-EC"/>
</dbReference>
<name>A0A6I6MSS5_9CAUL</name>
<dbReference type="EMBL" id="CP047045">
    <property type="protein sequence ID" value="QGZ94732.1"/>
    <property type="molecule type" value="Genomic_DNA"/>
</dbReference>
<gene>
    <name evidence="5" type="primary">bglA_1</name>
    <name evidence="5" type="ORF">DSM104635_01562</name>
</gene>
<comment type="similarity">
    <text evidence="1 4">Belongs to the glycosyl hydrolase 1 family.</text>
</comment>
<keyword evidence="2 5" id="KW-0378">Hydrolase</keyword>
<dbReference type="PANTHER" id="PTHR10353:SF36">
    <property type="entry name" value="LP05116P"/>
    <property type="match status" value="1"/>
</dbReference>
<evidence type="ECO:0000313" key="5">
    <source>
        <dbReference type="EMBL" id="QGZ94732.1"/>
    </source>
</evidence>
<dbReference type="KEGG" id="tsv:DSM104635_01562"/>
<dbReference type="GO" id="GO:0005829">
    <property type="term" value="C:cytosol"/>
    <property type="evidence" value="ECO:0007669"/>
    <property type="project" value="TreeGrafter"/>
</dbReference>
<dbReference type="InterPro" id="IPR001360">
    <property type="entry name" value="Glyco_hydro_1"/>
</dbReference>
<dbReference type="InterPro" id="IPR017853">
    <property type="entry name" value="GH"/>
</dbReference>
<evidence type="ECO:0000256" key="4">
    <source>
        <dbReference type="RuleBase" id="RU003690"/>
    </source>
</evidence>
<evidence type="ECO:0000256" key="2">
    <source>
        <dbReference type="ARBA" id="ARBA00022801"/>
    </source>
</evidence>
<proteinExistence type="inferred from homology"/>
<dbReference type="SUPFAM" id="SSF51445">
    <property type="entry name" value="(Trans)glycosidases"/>
    <property type="match status" value="1"/>
</dbReference>
<evidence type="ECO:0000313" key="6">
    <source>
        <dbReference type="Proteomes" id="UP000431269"/>
    </source>
</evidence>
<dbReference type="PROSITE" id="PS51257">
    <property type="entry name" value="PROKAR_LIPOPROTEIN"/>
    <property type="match status" value="1"/>
</dbReference>
<keyword evidence="6" id="KW-1185">Reference proteome</keyword>
<keyword evidence="3 5" id="KW-0326">Glycosidase</keyword>
<dbReference type="PRINTS" id="PR00131">
    <property type="entry name" value="GLHYDRLASE1"/>
</dbReference>
<dbReference type="Pfam" id="PF00232">
    <property type="entry name" value="Glyco_hydro_1"/>
    <property type="match status" value="1"/>
</dbReference>
<dbReference type="FunFam" id="3.20.20.80:FF:000004">
    <property type="entry name" value="Beta-glucosidase 6-phospho-beta-glucosidase"/>
    <property type="match status" value="1"/>
</dbReference>
<organism evidence="5 6">
    <name type="scientific">Terricaulis silvestris</name>
    <dbReference type="NCBI Taxonomy" id="2686094"/>
    <lineage>
        <taxon>Bacteria</taxon>
        <taxon>Pseudomonadati</taxon>
        <taxon>Pseudomonadota</taxon>
        <taxon>Alphaproteobacteria</taxon>
        <taxon>Caulobacterales</taxon>
        <taxon>Caulobacteraceae</taxon>
        <taxon>Terricaulis</taxon>
    </lineage>
</organism>
<dbReference type="InterPro" id="IPR033132">
    <property type="entry name" value="GH_1_N_CS"/>
</dbReference>
<dbReference type="Proteomes" id="UP000431269">
    <property type="component" value="Chromosome"/>
</dbReference>
<sequence>MGVTRRDLALGAGAVALAGCTRTGDLFMPAPRERQFPADFLWGVASSAYQIEGALDADGRGRSIWDVFPRERIHDGSDAAIANDSYHRAAEDVALIADAGLNAYRFSISWPRTVPDGESAQQLTPGGWDGFNRAGVDYYSRLIDALLARGVTPYATLFHWDLPLQLQERGGWTSRDTAQRFADYASVVSETLGDRLKHIVVLNEAAVHAVVGHVIGEHAPGLRDADQLGAVIHHQNLAQGLAIQAMRAGRSDLIIGTTMALMPSRPQKAVVPWLNELAAKGFDEIWNGAFLDPLFKGSYPGAAADMVESVVRPGDLAITRQAVDFLGVNYYSPSYMRFNASAPSFIEAGDPPEGVERDAFNRHVDPSGLYEVLVRLRSDYGNPRVLITENGCSDPFSDGPADLEDDFRVDYVRRHLEAVKSAMEAGSDIGGYFHWTLVDNWEWAEGYRSKFGLVAQDRATGARTPKQSYAWFSALARSGALDA</sequence>
<dbReference type="GO" id="GO:0016052">
    <property type="term" value="P:carbohydrate catabolic process"/>
    <property type="evidence" value="ECO:0007669"/>
    <property type="project" value="TreeGrafter"/>
</dbReference>
<dbReference type="Gene3D" id="3.20.20.80">
    <property type="entry name" value="Glycosidases"/>
    <property type="match status" value="1"/>
</dbReference>
<dbReference type="RefSeq" id="WP_158765649.1">
    <property type="nucleotide sequence ID" value="NZ_CP047045.1"/>
</dbReference>
<accession>A0A6I6MSS5</accession>
<protein>
    <submittedName>
        <fullName evidence="5">Beta-glucosidase</fullName>
        <ecNumber evidence="5">3.2.1.21</ecNumber>
    </submittedName>
</protein>